<gene>
    <name evidence="1" type="ORF">DLM75_20585</name>
</gene>
<sequence>MIDIRYHPLKSNLQVNLYPLESQFLAFYRKQTSLLYNSKKGSKIYSILRLKWIMEPRTWKTV</sequence>
<evidence type="ECO:0000313" key="1">
    <source>
        <dbReference type="EMBL" id="RHX85591.1"/>
    </source>
</evidence>
<evidence type="ECO:0000313" key="2">
    <source>
        <dbReference type="Proteomes" id="UP000265798"/>
    </source>
</evidence>
<accession>A0A396YR30</accession>
<proteinExistence type="predicted"/>
<dbReference type="AlphaFoldDB" id="A0A396YR30"/>
<name>A0A396YR30_9LEPT</name>
<protein>
    <submittedName>
        <fullName evidence="1">Uncharacterized protein</fullName>
    </submittedName>
</protein>
<reference evidence="2" key="1">
    <citation type="submission" date="2018-05" db="EMBL/GenBank/DDBJ databases">
        <title>Leptospira yasudae sp. nov. and Leptospira stimsonii sp. nov., two pathogenic species of the genus Leptospira isolated from environmental sources.</title>
        <authorList>
            <person name="Casanovas-Massana A."/>
            <person name="Hamond C."/>
            <person name="Santos L.A."/>
            <person name="Hacker K.P."/>
            <person name="Balassiano I."/>
            <person name="Medeiros M.A."/>
            <person name="Reis M.G."/>
            <person name="Ko A.I."/>
            <person name="Wunder E.A."/>
        </authorList>
    </citation>
    <scope>NUCLEOTIDE SEQUENCE [LARGE SCALE GENOMIC DNA]</scope>
    <source>
        <strain evidence="2">Yale</strain>
    </source>
</reference>
<comment type="caution">
    <text evidence="1">The sequence shown here is derived from an EMBL/GenBank/DDBJ whole genome shotgun (WGS) entry which is preliminary data.</text>
</comment>
<dbReference type="Proteomes" id="UP000265798">
    <property type="component" value="Unassembled WGS sequence"/>
</dbReference>
<dbReference type="EMBL" id="QHCT01000008">
    <property type="protein sequence ID" value="RHX85591.1"/>
    <property type="molecule type" value="Genomic_DNA"/>
</dbReference>
<organism evidence="1 2">
    <name type="scientific">Leptospira stimsonii</name>
    <dbReference type="NCBI Taxonomy" id="2202203"/>
    <lineage>
        <taxon>Bacteria</taxon>
        <taxon>Pseudomonadati</taxon>
        <taxon>Spirochaetota</taxon>
        <taxon>Spirochaetia</taxon>
        <taxon>Leptospirales</taxon>
        <taxon>Leptospiraceae</taxon>
        <taxon>Leptospira</taxon>
    </lineage>
</organism>